<dbReference type="AlphaFoldDB" id="A0A8H4RB47"/>
<gene>
    <name evidence="2" type="ORF">G7Y89_g12643</name>
</gene>
<sequence>MSIDERKRLIDGNIYFFYKKLGYRANAYPDKPAGRGQGTFRGRGRGRSRGRGRGREVEDANGEVLPFTDTFIEEVNLRYNGLSDESSDSSLKAIFVNLDLENNNNVLYIKGYFTKTYRLKTELIYSINDTLGYSTILDRESTVEYDASNTCKLSFIKQNYDIYEKELLTIIKALDY</sequence>
<dbReference type="OrthoDB" id="5550292at2759"/>
<evidence type="ECO:0000313" key="2">
    <source>
        <dbReference type="EMBL" id="KAF4625524.1"/>
    </source>
</evidence>
<proteinExistence type="predicted"/>
<feature type="region of interest" description="Disordered" evidence="1">
    <location>
        <begin position="29"/>
        <end position="59"/>
    </location>
</feature>
<organism evidence="2 3">
    <name type="scientific">Cudoniella acicularis</name>
    <dbReference type="NCBI Taxonomy" id="354080"/>
    <lineage>
        <taxon>Eukaryota</taxon>
        <taxon>Fungi</taxon>
        <taxon>Dikarya</taxon>
        <taxon>Ascomycota</taxon>
        <taxon>Pezizomycotina</taxon>
        <taxon>Leotiomycetes</taxon>
        <taxon>Helotiales</taxon>
        <taxon>Tricladiaceae</taxon>
        <taxon>Cudoniella</taxon>
    </lineage>
</organism>
<protein>
    <submittedName>
        <fullName evidence="2">Uncharacterized protein</fullName>
    </submittedName>
</protein>
<keyword evidence="3" id="KW-1185">Reference proteome</keyword>
<name>A0A8H4RB47_9HELO</name>
<comment type="caution">
    <text evidence="2">The sequence shown here is derived from an EMBL/GenBank/DDBJ whole genome shotgun (WGS) entry which is preliminary data.</text>
</comment>
<evidence type="ECO:0000256" key="1">
    <source>
        <dbReference type="SAM" id="MobiDB-lite"/>
    </source>
</evidence>
<reference evidence="2 3" key="1">
    <citation type="submission" date="2020-03" db="EMBL/GenBank/DDBJ databases">
        <title>Draft Genome Sequence of Cudoniella acicularis.</title>
        <authorList>
            <person name="Buettner E."/>
            <person name="Kellner H."/>
        </authorList>
    </citation>
    <scope>NUCLEOTIDE SEQUENCE [LARGE SCALE GENOMIC DNA]</scope>
    <source>
        <strain evidence="2 3">DSM 108380</strain>
    </source>
</reference>
<accession>A0A8H4RB47</accession>
<dbReference type="EMBL" id="JAAMPI010001358">
    <property type="protein sequence ID" value="KAF4625524.1"/>
    <property type="molecule type" value="Genomic_DNA"/>
</dbReference>
<evidence type="ECO:0000313" key="3">
    <source>
        <dbReference type="Proteomes" id="UP000566819"/>
    </source>
</evidence>
<dbReference type="Proteomes" id="UP000566819">
    <property type="component" value="Unassembled WGS sequence"/>
</dbReference>
<feature type="compositionally biased region" description="Basic residues" evidence="1">
    <location>
        <begin position="42"/>
        <end position="52"/>
    </location>
</feature>